<organism evidence="1 2">
    <name type="scientific">Dendrobium thyrsiflorum</name>
    <name type="common">Pinecone-like raceme dendrobium</name>
    <name type="synonym">Orchid</name>
    <dbReference type="NCBI Taxonomy" id="117978"/>
    <lineage>
        <taxon>Eukaryota</taxon>
        <taxon>Viridiplantae</taxon>
        <taxon>Streptophyta</taxon>
        <taxon>Embryophyta</taxon>
        <taxon>Tracheophyta</taxon>
        <taxon>Spermatophyta</taxon>
        <taxon>Magnoliopsida</taxon>
        <taxon>Liliopsida</taxon>
        <taxon>Asparagales</taxon>
        <taxon>Orchidaceae</taxon>
        <taxon>Epidendroideae</taxon>
        <taxon>Malaxideae</taxon>
        <taxon>Dendrobiinae</taxon>
        <taxon>Dendrobium</taxon>
    </lineage>
</organism>
<proteinExistence type="predicted"/>
<protein>
    <submittedName>
        <fullName evidence="1">Uncharacterized protein</fullName>
    </submittedName>
</protein>
<keyword evidence="2" id="KW-1185">Reference proteome</keyword>
<gene>
    <name evidence="1" type="ORF">M5K25_016354</name>
</gene>
<dbReference type="PANTHER" id="PTHR35732:SF1">
    <property type="entry name" value="OS10G0545100 PROTEIN"/>
    <property type="match status" value="1"/>
</dbReference>
<dbReference type="AlphaFoldDB" id="A0ABD0UJD1"/>
<comment type="caution">
    <text evidence="1">The sequence shown here is derived from an EMBL/GenBank/DDBJ whole genome shotgun (WGS) entry which is preliminary data.</text>
</comment>
<reference evidence="1 2" key="1">
    <citation type="journal article" date="2024" name="Plant Biotechnol. J.">
        <title>Dendrobium thyrsiflorum genome and its molecular insights into genes involved in important horticultural traits.</title>
        <authorList>
            <person name="Chen B."/>
            <person name="Wang J.Y."/>
            <person name="Zheng P.J."/>
            <person name="Li K.L."/>
            <person name="Liang Y.M."/>
            <person name="Chen X.F."/>
            <person name="Zhang C."/>
            <person name="Zhao X."/>
            <person name="He X."/>
            <person name="Zhang G.Q."/>
            <person name="Liu Z.J."/>
            <person name="Xu Q."/>
        </authorList>
    </citation>
    <scope>NUCLEOTIDE SEQUENCE [LARGE SCALE GENOMIC DNA]</scope>
    <source>
        <strain evidence="1">GZMU011</strain>
    </source>
</reference>
<name>A0ABD0UJD1_DENTH</name>
<dbReference type="Proteomes" id="UP001552299">
    <property type="component" value="Unassembled WGS sequence"/>
</dbReference>
<dbReference type="EMBL" id="JANQDX010000013">
    <property type="protein sequence ID" value="KAL0912932.1"/>
    <property type="molecule type" value="Genomic_DNA"/>
</dbReference>
<sequence length="108" mass="12452">MKGKRYMYANYRSSPPYGTGQGSNVLVHVKWKWKRAPIELVEDPKFVPLNADDPVFGPPALFLMGFDSAETSKMRKFLKELDDMEDADGLNASFENYTFIHYFGNQNY</sequence>
<dbReference type="PANTHER" id="PTHR35732">
    <property type="entry name" value="OS10G0545100 PROTEIN"/>
    <property type="match status" value="1"/>
</dbReference>
<evidence type="ECO:0000313" key="2">
    <source>
        <dbReference type="Proteomes" id="UP001552299"/>
    </source>
</evidence>
<evidence type="ECO:0000313" key="1">
    <source>
        <dbReference type="EMBL" id="KAL0912932.1"/>
    </source>
</evidence>
<accession>A0ABD0UJD1</accession>